<protein>
    <recommendedName>
        <fullName evidence="1">PIN-like domain-containing protein</fullName>
    </recommendedName>
</protein>
<name>A0ABX1Q8S1_9RHOO</name>
<dbReference type="InterPro" id="IPR041494">
    <property type="entry name" value="PIN7"/>
</dbReference>
<sequence>MRTNYVLIDFENVHVKSLDLLKGEHFHVIVFLGPKNTKLPVDLVLAMQAFGERAEYVLLEASGANALDFHLAFHLGRLATADPTGLFHIISKDTGFDPLIVHLKSRKVFAARSESVEEMPCFQAAVVTPPAVPAKAPAHAGASATQSSFEELWRLALEHLVTSTASKPAKASTLHSTLHAKLGKTLPASTIDVVCSELVKRGYVKVNGNKVTYALPSA</sequence>
<dbReference type="RefSeq" id="WP_169259895.1">
    <property type="nucleotide sequence ID" value="NZ_WTVQ01000010.1"/>
</dbReference>
<comment type="caution">
    <text evidence="2">The sequence shown here is derived from an EMBL/GenBank/DDBJ whole genome shotgun (WGS) entry which is preliminary data.</text>
</comment>
<accession>A0ABX1Q8S1</accession>
<reference evidence="2 3" key="1">
    <citation type="submission" date="2019-12" db="EMBL/GenBank/DDBJ databases">
        <title>Comparative genomics gives insights into the taxonomy of the Azoarcus-Aromatoleum group and reveals separate origins of nif in the plant-associated Azoarcus and non-plant-associated Aromatoleum sub-groups.</title>
        <authorList>
            <person name="Lafos M."/>
            <person name="Maluk M."/>
            <person name="Batista M."/>
            <person name="Junghare M."/>
            <person name="Carmona M."/>
            <person name="Faoro H."/>
            <person name="Cruz L.M."/>
            <person name="Battistoni F."/>
            <person name="De Souza E."/>
            <person name="Pedrosa F."/>
            <person name="Chen W.-M."/>
            <person name="Poole P.S."/>
            <person name="Dixon R.A."/>
            <person name="James E.K."/>
        </authorList>
    </citation>
    <scope>NUCLEOTIDE SEQUENCE [LARGE SCALE GENOMIC DNA]</scope>
    <source>
        <strain evidence="2 3">22Lin</strain>
    </source>
</reference>
<feature type="domain" description="PIN-like" evidence="1">
    <location>
        <begin position="7"/>
        <end position="105"/>
    </location>
</feature>
<dbReference type="Proteomes" id="UP000648984">
    <property type="component" value="Unassembled WGS sequence"/>
</dbReference>
<organism evidence="2 3">
    <name type="scientific">Aromatoleum diolicum</name>
    <dbReference type="NCBI Taxonomy" id="75796"/>
    <lineage>
        <taxon>Bacteria</taxon>
        <taxon>Pseudomonadati</taxon>
        <taxon>Pseudomonadota</taxon>
        <taxon>Betaproteobacteria</taxon>
        <taxon>Rhodocyclales</taxon>
        <taxon>Rhodocyclaceae</taxon>
        <taxon>Aromatoleum</taxon>
    </lineage>
</organism>
<gene>
    <name evidence="2" type="ORF">GPA25_08255</name>
</gene>
<evidence type="ECO:0000313" key="3">
    <source>
        <dbReference type="Proteomes" id="UP000648984"/>
    </source>
</evidence>
<evidence type="ECO:0000313" key="2">
    <source>
        <dbReference type="EMBL" id="NMG74754.1"/>
    </source>
</evidence>
<evidence type="ECO:0000259" key="1">
    <source>
        <dbReference type="Pfam" id="PF18475"/>
    </source>
</evidence>
<keyword evidence="3" id="KW-1185">Reference proteome</keyword>
<dbReference type="Pfam" id="PF18475">
    <property type="entry name" value="PIN7"/>
    <property type="match status" value="1"/>
</dbReference>
<dbReference type="EMBL" id="WTVQ01000010">
    <property type="protein sequence ID" value="NMG74754.1"/>
    <property type="molecule type" value="Genomic_DNA"/>
</dbReference>
<proteinExistence type="predicted"/>